<dbReference type="Proteomes" id="UP001214638">
    <property type="component" value="Unassembled WGS sequence"/>
</dbReference>
<dbReference type="GeneID" id="94335751"/>
<gene>
    <name evidence="1" type="ORF">BdWA1_001453</name>
</gene>
<dbReference type="AlphaFoldDB" id="A0AAD9PP84"/>
<organism evidence="1 2">
    <name type="scientific">Babesia duncani</name>
    <dbReference type="NCBI Taxonomy" id="323732"/>
    <lineage>
        <taxon>Eukaryota</taxon>
        <taxon>Sar</taxon>
        <taxon>Alveolata</taxon>
        <taxon>Apicomplexa</taxon>
        <taxon>Aconoidasida</taxon>
        <taxon>Piroplasmida</taxon>
        <taxon>Babesiidae</taxon>
        <taxon>Babesia</taxon>
    </lineage>
</organism>
<keyword evidence="2" id="KW-1185">Reference proteome</keyword>
<dbReference type="KEGG" id="bdw:94335751"/>
<accession>A0AAD9PP84</accession>
<dbReference type="RefSeq" id="XP_067805280.1">
    <property type="nucleotide sequence ID" value="XM_067946489.1"/>
</dbReference>
<comment type="caution">
    <text evidence="1">The sequence shown here is derived from an EMBL/GenBank/DDBJ whole genome shotgun (WGS) entry which is preliminary data.</text>
</comment>
<protein>
    <recommendedName>
        <fullName evidence="3">RRM domain-containing protein</fullName>
    </recommendedName>
</protein>
<evidence type="ECO:0000313" key="2">
    <source>
        <dbReference type="Proteomes" id="UP001214638"/>
    </source>
</evidence>
<evidence type="ECO:0008006" key="3">
    <source>
        <dbReference type="Google" id="ProtNLM"/>
    </source>
</evidence>
<name>A0AAD9PP84_9APIC</name>
<proteinExistence type="predicted"/>
<sequence length="538" mass="62413">MSLFNIIQRNQFHTSKFLHGLLIGRSNAYVHTYGIVSAIENRACTNRTNVLSIRCFSAICKTACNSESGATTHNVPSDPLEQCDENELDLNIKQICKVSHRNFLLYSYTNLDLETVIKVTNNVLAAYQTLPKRKSSVQRKLYLQKFLKCLKKHEDKIDVKQLSRWFIACIDLLTCQDLYTMLRVRHLMNYDNSFETFRTSFGMESFESFSNIKKSKELEDKLLQEKAKKSKSTQRKLLMRHLKINKFKFLRDQNITKAVYEANIDWVDESVEKDEMDFDRFALIYNLPFVKIEQLQPELERVLSAFGQVRTIDILKDRLPPLTSLLDMHAINKKTPPPPKNKYSPLYAIVEFASKSERDALCSTHIRVFGLICCGRVVYPEFANYKHSLLFILYPPFRKMTQALQFVVNVLVSNSVESTCTITHTLRKRHGQNPLVVTGERVPTDTASTNNTESQDVGDVELQLTKLRVGHSDRFACMQQFYKYSLDPQWIVLRFKNFKYAFKAREKLLEALNKEPTSCVSFDTRRSIFHNGKLHENS</sequence>
<dbReference type="EMBL" id="JALLKP010000001">
    <property type="protein sequence ID" value="KAK2198438.1"/>
    <property type="molecule type" value="Genomic_DNA"/>
</dbReference>
<reference evidence="1" key="1">
    <citation type="journal article" date="2023" name="Nat. Microbiol.">
        <title>Babesia duncani multi-omics identifies virulence factors and drug targets.</title>
        <authorList>
            <person name="Singh P."/>
            <person name="Lonardi S."/>
            <person name="Liang Q."/>
            <person name="Vydyam P."/>
            <person name="Khabirova E."/>
            <person name="Fang T."/>
            <person name="Gihaz S."/>
            <person name="Thekkiniath J."/>
            <person name="Munshi M."/>
            <person name="Abel S."/>
            <person name="Ciampossin L."/>
            <person name="Batugedara G."/>
            <person name="Gupta M."/>
            <person name="Lu X.M."/>
            <person name="Lenz T."/>
            <person name="Chakravarty S."/>
            <person name="Cornillot E."/>
            <person name="Hu Y."/>
            <person name="Ma W."/>
            <person name="Gonzalez L.M."/>
            <person name="Sanchez S."/>
            <person name="Estrada K."/>
            <person name="Sanchez-Flores A."/>
            <person name="Montero E."/>
            <person name="Harb O.S."/>
            <person name="Le Roch K.G."/>
            <person name="Mamoun C.B."/>
        </authorList>
    </citation>
    <scope>NUCLEOTIDE SEQUENCE</scope>
    <source>
        <strain evidence="1">WA1</strain>
    </source>
</reference>
<evidence type="ECO:0000313" key="1">
    <source>
        <dbReference type="EMBL" id="KAK2198438.1"/>
    </source>
</evidence>